<dbReference type="PANTHER" id="PTHR11933">
    <property type="entry name" value="TRNA 5-METHYLAMINOMETHYL-2-THIOURIDYLATE -METHYLTRANSFERASE"/>
    <property type="match status" value="1"/>
</dbReference>
<dbReference type="EC" id="2.8.1.13" evidence="1"/>
<evidence type="ECO:0000256" key="8">
    <source>
        <dbReference type="ARBA" id="ARBA00023157"/>
    </source>
</evidence>
<feature type="non-terminal residue" evidence="12">
    <location>
        <position position="1"/>
    </location>
</feature>
<dbReference type="GO" id="GO:0002143">
    <property type="term" value="P:tRNA wobble position uridine thiolation"/>
    <property type="evidence" value="ECO:0007669"/>
    <property type="project" value="TreeGrafter"/>
</dbReference>
<evidence type="ECO:0000313" key="12">
    <source>
        <dbReference type="EMBL" id="EKD30283.1"/>
    </source>
</evidence>
<dbReference type="AlphaFoldDB" id="K1YDG9"/>
<evidence type="ECO:0000256" key="6">
    <source>
        <dbReference type="ARBA" id="ARBA00022840"/>
    </source>
</evidence>
<keyword evidence="3" id="KW-0808">Transferase</keyword>
<feature type="domain" description="tRNA-specific 2-thiouridylase MnmA-like C-terminal" evidence="10">
    <location>
        <begin position="252"/>
        <end position="326"/>
    </location>
</feature>
<dbReference type="GO" id="GO:0000049">
    <property type="term" value="F:tRNA binding"/>
    <property type="evidence" value="ECO:0007669"/>
    <property type="project" value="UniProtKB-KW"/>
</dbReference>
<dbReference type="FunFam" id="2.30.30.280:FF:000001">
    <property type="entry name" value="tRNA-specific 2-thiouridylase MnmA"/>
    <property type="match status" value="1"/>
</dbReference>
<reference evidence="12" key="1">
    <citation type="journal article" date="2012" name="Science">
        <title>Fermentation, hydrogen, and sulfur metabolism in multiple uncultivated bacterial phyla.</title>
        <authorList>
            <person name="Wrighton K.C."/>
            <person name="Thomas B.C."/>
            <person name="Sharon I."/>
            <person name="Miller C.S."/>
            <person name="Castelle C.J."/>
            <person name="VerBerkmoes N.C."/>
            <person name="Wilkins M.J."/>
            <person name="Hettich R.L."/>
            <person name="Lipton M.S."/>
            <person name="Williams K.H."/>
            <person name="Long P.E."/>
            <person name="Banfield J.F."/>
        </authorList>
    </citation>
    <scope>NUCLEOTIDE SEQUENCE [LARGE SCALE GENOMIC DNA]</scope>
</reference>
<dbReference type="InterPro" id="IPR004506">
    <property type="entry name" value="MnmA-like"/>
</dbReference>
<keyword evidence="6" id="KW-0067">ATP-binding</keyword>
<comment type="catalytic activity">
    <reaction evidence="9">
        <text>S-sulfanyl-L-cysteinyl-[protein] + uridine(34) in tRNA + AH2 + ATP = 2-thiouridine(34) in tRNA + L-cysteinyl-[protein] + A + AMP + diphosphate + H(+)</text>
        <dbReference type="Rhea" id="RHEA:47032"/>
        <dbReference type="Rhea" id="RHEA-COMP:10131"/>
        <dbReference type="Rhea" id="RHEA-COMP:11726"/>
        <dbReference type="Rhea" id="RHEA-COMP:11727"/>
        <dbReference type="Rhea" id="RHEA-COMP:11728"/>
        <dbReference type="ChEBI" id="CHEBI:13193"/>
        <dbReference type="ChEBI" id="CHEBI:15378"/>
        <dbReference type="ChEBI" id="CHEBI:17499"/>
        <dbReference type="ChEBI" id="CHEBI:29950"/>
        <dbReference type="ChEBI" id="CHEBI:30616"/>
        <dbReference type="ChEBI" id="CHEBI:33019"/>
        <dbReference type="ChEBI" id="CHEBI:61963"/>
        <dbReference type="ChEBI" id="CHEBI:65315"/>
        <dbReference type="ChEBI" id="CHEBI:87170"/>
        <dbReference type="ChEBI" id="CHEBI:456215"/>
        <dbReference type="EC" id="2.8.1.13"/>
    </reaction>
</comment>
<dbReference type="GO" id="GO:0103016">
    <property type="term" value="F:tRNA-uridine 2-sulfurtransferase activity"/>
    <property type="evidence" value="ECO:0007669"/>
    <property type="project" value="UniProtKB-EC"/>
</dbReference>
<dbReference type="Pfam" id="PF20258">
    <property type="entry name" value="tRNA_Me_trans_C"/>
    <property type="match status" value="1"/>
</dbReference>
<dbReference type="GO" id="GO:0005524">
    <property type="term" value="F:ATP binding"/>
    <property type="evidence" value="ECO:0007669"/>
    <property type="project" value="UniProtKB-KW"/>
</dbReference>
<keyword evidence="7" id="KW-0694">RNA-binding</keyword>
<dbReference type="Gene3D" id="2.40.30.10">
    <property type="entry name" value="Translation factors"/>
    <property type="match status" value="1"/>
</dbReference>
<dbReference type="InterPro" id="IPR014729">
    <property type="entry name" value="Rossmann-like_a/b/a_fold"/>
</dbReference>
<dbReference type="Gene3D" id="2.30.30.280">
    <property type="entry name" value="Adenine nucleotide alpha hydrolases-like domains"/>
    <property type="match status" value="1"/>
</dbReference>
<evidence type="ECO:0000256" key="2">
    <source>
        <dbReference type="ARBA" id="ARBA00022555"/>
    </source>
</evidence>
<keyword evidence="8" id="KW-1015">Disulfide bond</keyword>
<protein>
    <recommendedName>
        <fullName evidence="1">tRNA-uridine 2-sulfurtransferase</fullName>
        <ecNumber evidence="1">2.8.1.13</ecNumber>
    </recommendedName>
</protein>
<keyword evidence="4" id="KW-0819">tRNA processing</keyword>
<dbReference type="Pfam" id="PF03054">
    <property type="entry name" value="tRNA_Me_trans"/>
    <property type="match status" value="2"/>
</dbReference>
<evidence type="ECO:0000256" key="4">
    <source>
        <dbReference type="ARBA" id="ARBA00022694"/>
    </source>
</evidence>
<accession>K1YDG9</accession>
<dbReference type="PANTHER" id="PTHR11933:SF5">
    <property type="entry name" value="MITOCHONDRIAL TRNA-SPECIFIC 2-THIOURIDYLASE 1"/>
    <property type="match status" value="1"/>
</dbReference>
<evidence type="ECO:0000259" key="10">
    <source>
        <dbReference type="Pfam" id="PF20258"/>
    </source>
</evidence>
<name>K1YDG9_9BACT</name>
<dbReference type="EMBL" id="AMFJ01034100">
    <property type="protein sequence ID" value="EKD30283.1"/>
    <property type="molecule type" value="Genomic_DNA"/>
</dbReference>
<evidence type="ECO:0000256" key="7">
    <source>
        <dbReference type="ARBA" id="ARBA00022884"/>
    </source>
</evidence>
<evidence type="ECO:0000256" key="5">
    <source>
        <dbReference type="ARBA" id="ARBA00022741"/>
    </source>
</evidence>
<feature type="domain" description="tRNA-specific 2-thiouridylase MnmA-like central" evidence="11">
    <location>
        <begin position="180"/>
        <end position="242"/>
    </location>
</feature>
<evidence type="ECO:0000256" key="9">
    <source>
        <dbReference type="ARBA" id="ARBA00051542"/>
    </source>
</evidence>
<proteinExistence type="predicted"/>
<dbReference type="InterPro" id="IPR023382">
    <property type="entry name" value="MnmA-like_central_sf"/>
</dbReference>
<keyword evidence="5" id="KW-0547">Nucleotide-binding</keyword>
<evidence type="ECO:0000259" key="11">
    <source>
        <dbReference type="Pfam" id="PF20259"/>
    </source>
</evidence>
<dbReference type="InterPro" id="IPR046884">
    <property type="entry name" value="MnmA-like_central"/>
</dbReference>
<dbReference type="SUPFAM" id="SSF52402">
    <property type="entry name" value="Adenine nucleotide alpha hydrolases-like"/>
    <property type="match status" value="1"/>
</dbReference>
<organism evidence="12">
    <name type="scientific">uncultured bacterium</name>
    <name type="common">gcode 4</name>
    <dbReference type="NCBI Taxonomy" id="1234023"/>
    <lineage>
        <taxon>Bacteria</taxon>
        <taxon>environmental samples</taxon>
    </lineage>
</organism>
<dbReference type="InterPro" id="IPR046885">
    <property type="entry name" value="MnmA-like_C"/>
</dbReference>
<evidence type="ECO:0000256" key="3">
    <source>
        <dbReference type="ARBA" id="ARBA00022679"/>
    </source>
</evidence>
<dbReference type="CDD" id="cd01998">
    <property type="entry name" value="MnmA_TRMU-like"/>
    <property type="match status" value="1"/>
</dbReference>
<dbReference type="Pfam" id="PF20259">
    <property type="entry name" value="tRNA_Me_trans_M"/>
    <property type="match status" value="1"/>
</dbReference>
<keyword evidence="2" id="KW-0820">tRNA-binding</keyword>
<sequence>FDFREEYEKRIVNYIYTGYEKGLTPNPDILCNNLVKFDCFLEEALEYGFDKIATGHYARIVEKGLVKSKIESLKSENICAKNEHRNELYEGSTANEGVEFWTQRLSFSEISFHLLKWVDPNKDQSYFLSRLNQFQLAHALFPIGHLHKSEVREIARKAGLPNAERKDSQGLCFIGKVSMKEFLEKRLLKKSGNIINTRGKVLGQHEGAFSYTIGQRKGIQIGGGPALFVVAKDTANNTITVGTEAELELHSSELTAIDWHWLGEVREFPFHARAKIRYRQDDQDIKCVQDGENRIRIRFSSPQRAITSGQTIAVYEGEELIASGVIE</sequence>
<dbReference type="Gene3D" id="3.40.50.620">
    <property type="entry name" value="HUPs"/>
    <property type="match status" value="1"/>
</dbReference>
<evidence type="ECO:0000256" key="1">
    <source>
        <dbReference type="ARBA" id="ARBA00011949"/>
    </source>
</evidence>
<gene>
    <name evidence="12" type="ORF">ACD_78C00100G0001</name>
</gene>
<comment type="caution">
    <text evidence="12">The sequence shown here is derived from an EMBL/GenBank/DDBJ whole genome shotgun (WGS) entry which is preliminary data.</text>
</comment>